<dbReference type="Pfam" id="PF03140">
    <property type="entry name" value="DUF247"/>
    <property type="match status" value="2"/>
</dbReference>
<dbReference type="PANTHER" id="PTHR31549">
    <property type="entry name" value="PROTEIN, PUTATIVE (DUF247)-RELATED-RELATED"/>
    <property type="match status" value="1"/>
</dbReference>
<name>A0A0E0I6R3_ORYNI</name>
<dbReference type="Gramene" id="ONIVA08G01460.1">
    <property type="protein sequence ID" value="ONIVA08G01460.1"/>
    <property type="gene ID" value="ONIVA08G01460"/>
</dbReference>
<evidence type="ECO:0000313" key="2">
    <source>
        <dbReference type="EnsemblPlants" id="ONIVA08G01460.1"/>
    </source>
</evidence>
<sequence>MTGGEEVALYIDHGVRDEAQATLMVPDEAQATLKDMKERMIKTRSLEDSHGVAIAQSKIHRFPRGLRGIGGSDERYIVPTVVAIGPYHHGQPHLQDMEVVKLAAANRFFKDSSGSVEDVYGKLLSVVGKVRDCYDDDDDKDVMLLEKQIPWLVLDTLMDFLRSANVGLRNFVAYLGHEFFPKEYKVGWWSRILTIVCGCATGHRGNITKLKRDNNGGHSYESYRPAHLLGLLRFSQIWQMPEEEMNYAAANTLMTSSSAVELAQIGVKLTASTAAWFGDMRVQKSALFGEFFAVAGVPERRDRLLAGEHGSPGGGDRVGERHRRARDDGLLQTHLGQHLSLGARYFVVLEQLEAYRPWNRPMRSFLNKLIYNSFKAFTIASLASIVGVLVGIFKTLLSKKQN</sequence>
<evidence type="ECO:0000256" key="1">
    <source>
        <dbReference type="SAM" id="Phobius"/>
    </source>
</evidence>
<reference evidence="2" key="2">
    <citation type="submission" date="2018-04" db="EMBL/GenBank/DDBJ databases">
        <title>OnivRS2 (Oryza nivara Reference Sequence Version 2).</title>
        <authorList>
            <person name="Zhang J."/>
            <person name="Kudrna D."/>
            <person name="Lee S."/>
            <person name="Talag J."/>
            <person name="Rajasekar S."/>
            <person name="Welchert J."/>
            <person name="Hsing Y.-I."/>
            <person name="Wing R.A."/>
        </authorList>
    </citation>
    <scope>NUCLEOTIDE SEQUENCE [LARGE SCALE GENOMIC DNA]</scope>
    <source>
        <strain evidence="2">SL10</strain>
    </source>
</reference>
<dbReference type="Proteomes" id="UP000006591">
    <property type="component" value="Chromosome 8"/>
</dbReference>
<dbReference type="InterPro" id="IPR004158">
    <property type="entry name" value="DUF247_pln"/>
</dbReference>
<keyword evidence="3" id="KW-1185">Reference proteome</keyword>
<feature type="transmembrane region" description="Helical" evidence="1">
    <location>
        <begin position="376"/>
        <end position="397"/>
    </location>
</feature>
<evidence type="ECO:0000313" key="3">
    <source>
        <dbReference type="Proteomes" id="UP000006591"/>
    </source>
</evidence>
<dbReference type="HOGENOM" id="CLU_020188_1_0_1"/>
<accession>A0A0E0I6R3</accession>
<proteinExistence type="predicted"/>
<keyword evidence="1" id="KW-0472">Membrane</keyword>
<dbReference type="EnsemblPlants" id="ONIVA08G01460.1">
    <property type="protein sequence ID" value="ONIVA08G01460.1"/>
    <property type="gene ID" value="ONIVA08G01460"/>
</dbReference>
<protein>
    <submittedName>
        <fullName evidence="2">Uncharacterized protein</fullName>
    </submittedName>
</protein>
<keyword evidence="1" id="KW-0812">Transmembrane</keyword>
<reference evidence="2" key="1">
    <citation type="submission" date="2015-04" db="UniProtKB">
        <authorList>
            <consortium name="EnsemblPlants"/>
        </authorList>
    </citation>
    <scope>IDENTIFICATION</scope>
    <source>
        <strain evidence="2">SL10</strain>
    </source>
</reference>
<dbReference type="AlphaFoldDB" id="A0A0E0I6R3"/>
<organism evidence="2">
    <name type="scientific">Oryza nivara</name>
    <name type="common">Indian wild rice</name>
    <name type="synonym">Oryza sativa f. spontanea</name>
    <dbReference type="NCBI Taxonomy" id="4536"/>
    <lineage>
        <taxon>Eukaryota</taxon>
        <taxon>Viridiplantae</taxon>
        <taxon>Streptophyta</taxon>
        <taxon>Embryophyta</taxon>
        <taxon>Tracheophyta</taxon>
        <taxon>Spermatophyta</taxon>
        <taxon>Magnoliopsida</taxon>
        <taxon>Liliopsida</taxon>
        <taxon>Poales</taxon>
        <taxon>Poaceae</taxon>
        <taxon>BOP clade</taxon>
        <taxon>Oryzoideae</taxon>
        <taxon>Oryzeae</taxon>
        <taxon>Oryzinae</taxon>
        <taxon>Oryza</taxon>
    </lineage>
</organism>
<dbReference type="eggNOG" id="ENOG502SRZG">
    <property type="taxonomic scope" value="Eukaryota"/>
</dbReference>
<dbReference type="PANTHER" id="PTHR31549:SF244">
    <property type="entry name" value="OS08G0121500 PROTEIN"/>
    <property type="match status" value="1"/>
</dbReference>
<keyword evidence="1" id="KW-1133">Transmembrane helix</keyword>